<evidence type="ECO:0000256" key="1">
    <source>
        <dbReference type="SAM" id="SignalP"/>
    </source>
</evidence>
<keyword evidence="1" id="KW-0732">Signal</keyword>
<sequence length="241" mass="25870">MNASRRTLLAALPALAAARAARASEEPVDMLLVLAVDVSRSIDEDEAKLQREGYRAAMTDPRVVSAIRSGTLGAIAVCYLEWASADYQRIVIPWTRIDGQEAANAWAERLAAAPRVSMSWTSISGAIEASMRAIAAAPFEGTRKVIDISGDGVNNSGAPVTLLRDLAVDAGITINGLPILNDRSPFGQPQNMTLDQYFEEFVIGGPGAFVIPAEDFHSFQGAVLRKLIREISGRTEIGRFA</sequence>
<feature type="chain" id="PRO_5037686043" evidence="1">
    <location>
        <begin position="24"/>
        <end position="241"/>
    </location>
</feature>
<feature type="signal peptide" evidence="1">
    <location>
        <begin position="1"/>
        <end position="23"/>
    </location>
</feature>
<dbReference type="EMBL" id="CP076448">
    <property type="protein sequence ID" value="QXM23445.1"/>
    <property type="molecule type" value="Genomic_DNA"/>
</dbReference>
<keyword evidence="3" id="KW-1185">Reference proteome</keyword>
<evidence type="ECO:0000313" key="3">
    <source>
        <dbReference type="Proteomes" id="UP000694001"/>
    </source>
</evidence>
<dbReference type="Pfam" id="PF06707">
    <property type="entry name" value="DUF1194"/>
    <property type="match status" value="1"/>
</dbReference>
<protein>
    <submittedName>
        <fullName evidence="2">DUF1194 domain-containing protein</fullName>
    </submittedName>
</protein>
<accession>A0A975TZM6</accession>
<dbReference type="AlphaFoldDB" id="A0A975TZM6"/>
<gene>
    <name evidence="2" type="ORF">KO353_08845</name>
</gene>
<organism evidence="2 3">
    <name type="scientific">Elioraea tepida</name>
    <dbReference type="NCBI Taxonomy" id="2843330"/>
    <lineage>
        <taxon>Bacteria</taxon>
        <taxon>Pseudomonadati</taxon>
        <taxon>Pseudomonadota</taxon>
        <taxon>Alphaproteobacteria</taxon>
        <taxon>Acetobacterales</taxon>
        <taxon>Elioraeaceae</taxon>
        <taxon>Elioraea</taxon>
    </lineage>
</organism>
<dbReference type="RefSeq" id="WP_218284305.1">
    <property type="nucleotide sequence ID" value="NZ_CP076448.1"/>
</dbReference>
<dbReference type="Proteomes" id="UP000694001">
    <property type="component" value="Chromosome"/>
</dbReference>
<evidence type="ECO:0000313" key="2">
    <source>
        <dbReference type="EMBL" id="QXM23445.1"/>
    </source>
</evidence>
<reference evidence="2" key="1">
    <citation type="submission" date="2021-06" db="EMBL/GenBank/DDBJ databases">
        <title>Elioraea tepida, sp. nov., a moderately thermophilic aerobic anoxygenic phototrophic bacterium isolated from an alkaline siliceous hot spring mat community in Yellowstone National Park, WY, USA.</title>
        <authorList>
            <person name="Saini M.K."/>
            <person name="Yoshida S."/>
            <person name="Sebastian A."/>
            <person name="Hirose S."/>
            <person name="Hara E."/>
            <person name="Tamaki H."/>
            <person name="Soulier N.T."/>
            <person name="Albert I."/>
            <person name="Hanada S."/>
            <person name="Bryant D.A."/>
            <person name="Tank M."/>
        </authorList>
    </citation>
    <scope>NUCLEOTIDE SEQUENCE</scope>
    <source>
        <strain evidence="2">MS-P2</strain>
    </source>
</reference>
<proteinExistence type="predicted"/>
<dbReference type="KEGG" id="elio:KO353_08845"/>
<dbReference type="InterPro" id="IPR010607">
    <property type="entry name" value="DUF1194"/>
</dbReference>
<name>A0A975TZM6_9PROT</name>